<keyword evidence="3 6" id="KW-0238">DNA-binding</keyword>
<dbReference type="SUPFAM" id="SSF47413">
    <property type="entry name" value="lambda repressor-like DNA-binding domains"/>
    <property type="match status" value="1"/>
</dbReference>
<dbReference type="InterPro" id="IPR010982">
    <property type="entry name" value="Lambda_DNA-bd_dom_sf"/>
</dbReference>
<evidence type="ECO:0000259" key="5">
    <source>
        <dbReference type="PROSITE" id="PS50932"/>
    </source>
</evidence>
<dbReference type="Pfam" id="PF00356">
    <property type="entry name" value="LacI"/>
    <property type="match status" value="1"/>
</dbReference>
<evidence type="ECO:0000256" key="2">
    <source>
        <dbReference type="ARBA" id="ARBA00023015"/>
    </source>
</evidence>
<evidence type="ECO:0000256" key="4">
    <source>
        <dbReference type="ARBA" id="ARBA00023163"/>
    </source>
</evidence>
<sequence length="343" mass="36531">MLNTPSAPTILDVAARAGVSKSVVSRVLRGEYGVAVATRDKVRAAAQELGYVVNSVAQSMVTNRTRTIGVFVRDAAAPFYSQLLTSLQEQAAIRGYGVVTATGAGRFAGPDENTAIARLVSLRVEGLVVSSGLLPSELIAQYASRIPIVLAGRPEQNPTFSSIYCDENVGGASMADHIAALGHTRVAVLSLARETSIPQFMRSEAMIRRLGDLNIETLRLSAEEYSEARIAGAPAVVSQMLKHPEYTALLTPSDRWAIAVLENMRSRNLTAPGHLSVTGYDGIWPFTTDLIGLTTWRQPVGEIGVLAINSIADQIEGALSHPIHQSLNGELIVGRTGGPPPVR</sequence>
<dbReference type="Pfam" id="PF00532">
    <property type="entry name" value="Peripla_BP_1"/>
    <property type="match status" value="1"/>
</dbReference>
<keyword evidence="4" id="KW-0804">Transcription</keyword>
<dbReference type="Proteomes" id="UP001448614">
    <property type="component" value="Unassembled WGS sequence"/>
</dbReference>
<dbReference type="RefSeq" id="WP_026547046.1">
    <property type="nucleotide sequence ID" value="NZ_JBBMFV010000004.1"/>
</dbReference>
<dbReference type="PANTHER" id="PTHR30146:SF148">
    <property type="entry name" value="HTH-TYPE TRANSCRIPTIONAL REPRESSOR PURR-RELATED"/>
    <property type="match status" value="1"/>
</dbReference>
<evidence type="ECO:0000313" key="7">
    <source>
        <dbReference type="Proteomes" id="UP001448614"/>
    </source>
</evidence>
<dbReference type="InterPro" id="IPR000843">
    <property type="entry name" value="HTH_LacI"/>
</dbReference>
<dbReference type="PROSITE" id="PS50932">
    <property type="entry name" value="HTH_LACI_2"/>
    <property type="match status" value="1"/>
</dbReference>
<comment type="caution">
    <text evidence="6">The sequence shown here is derived from an EMBL/GenBank/DDBJ whole genome shotgun (WGS) entry which is preliminary data.</text>
</comment>
<evidence type="ECO:0000256" key="1">
    <source>
        <dbReference type="ARBA" id="ARBA00022491"/>
    </source>
</evidence>
<dbReference type="SMART" id="SM00354">
    <property type="entry name" value="HTH_LACI"/>
    <property type="match status" value="1"/>
</dbReference>
<protein>
    <submittedName>
        <fullName evidence="6">LacI family DNA-binding transcriptional regulator</fullName>
    </submittedName>
</protein>
<dbReference type="CDD" id="cd06267">
    <property type="entry name" value="PBP1_LacI_sugar_binding-like"/>
    <property type="match status" value="1"/>
</dbReference>
<dbReference type="PANTHER" id="PTHR30146">
    <property type="entry name" value="LACI-RELATED TRANSCRIPTIONAL REPRESSOR"/>
    <property type="match status" value="1"/>
</dbReference>
<keyword evidence="1" id="KW-0678">Repressor</keyword>
<feature type="domain" description="HTH lacI-type" evidence="5">
    <location>
        <begin position="8"/>
        <end position="62"/>
    </location>
</feature>
<proteinExistence type="predicted"/>
<dbReference type="GO" id="GO:0003677">
    <property type="term" value="F:DNA binding"/>
    <property type="evidence" value="ECO:0007669"/>
    <property type="project" value="UniProtKB-KW"/>
</dbReference>
<dbReference type="CDD" id="cd01392">
    <property type="entry name" value="HTH_LacI"/>
    <property type="match status" value="1"/>
</dbReference>
<dbReference type="InterPro" id="IPR028082">
    <property type="entry name" value="Peripla_BP_I"/>
</dbReference>
<name>A0ABV0GNR8_PAENI</name>
<dbReference type="Gene3D" id="1.10.260.40">
    <property type="entry name" value="lambda repressor-like DNA-binding domains"/>
    <property type="match status" value="1"/>
</dbReference>
<organism evidence="6 7">
    <name type="scientific">Paenarthrobacter nicotinovorans</name>
    <name type="common">Arthrobacter nicotinovorans</name>
    <dbReference type="NCBI Taxonomy" id="29320"/>
    <lineage>
        <taxon>Bacteria</taxon>
        <taxon>Bacillati</taxon>
        <taxon>Actinomycetota</taxon>
        <taxon>Actinomycetes</taxon>
        <taxon>Micrococcales</taxon>
        <taxon>Micrococcaceae</taxon>
        <taxon>Paenarthrobacter</taxon>
    </lineage>
</organism>
<gene>
    <name evidence="6" type="ORF">V3C41_03460</name>
</gene>
<dbReference type="SUPFAM" id="SSF53822">
    <property type="entry name" value="Periplasmic binding protein-like I"/>
    <property type="match status" value="1"/>
</dbReference>
<evidence type="ECO:0000313" key="6">
    <source>
        <dbReference type="EMBL" id="MEO3940123.1"/>
    </source>
</evidence>
<dbReference type="Gene3D" id="3.40.50.2300">
    <property type="match status" value="2"/>
</dbReference>
<keyword evidence="2" id="KW-0805">Transcription regulation</keyword>
<dbReference type="EMBL" id="JBBMFV010000004">
    <property type="protein sequence ID" value="MEO3940123.1"/>
    <property type="molecule type" value="Genomic_DNA"/>
</dbReference>
<dbReference type="InterPro" id="IPR001761">
    <property type="entry name" value="Peripla_BP/Lac1_sug-bd_dom"/>
</dbReference>
<reference evidence="6 7" key="1">
    <citation type="journal article" date="2024" name="Appl. Microbiol. Biotechnol.">
        <title>Biosynthetic gene clusters with biotechnological applications in novel Antarctic isolates from Actinomycetota.</title>
        <authorList>
            <person name="Bruna P."/>
            <person name="Nunez-Montero K."/>
            <person name="Contreras M.J."/>
            <person name="Leal K."/>
            <person name="Garcia M."/>
            <person name="Abanto M."/>
            <person name="Barrientos L."/>
        </authorList>
    </citation>
    <scope>NUCLEOTIDE SEQUENCE [LARGE SCALE GENOMIC DNA]</scope>
    <source>
        <strain evidence="6 7">Se16.17</strain>
    </source>
</reference>
<evidence type="ECO:0000256" key="3">
    <source>
        <dbReference type="ARBA" id="ARBA00023125"/>
    </source>
</evidence>
<keyword evidence="7" id="KW-1185">Reference proteome</keyword>
<accession>A0ABV0GNR8</accession>